<comment type="similarity">
    <text evidence="2">Belongs to the EamA transporter family.</text>
</comment>
<proteinExistence type="inferred from homology"/>
<dbReference type="SUPFAM" id="SSF103481">
    <property type="entry name" value="Multidrug resistance efflux transporter EmrE"/>
    <property type="match status" value="2"/>
</dbReference>
<name>A0A6M6E5A4_PRIMG</name>
<feature type="transmembrane region" description="Helical" evidence="3">
    <location>
        <begin position="41"/>
        <end position="58"/>
    </location>
</feature>
<feature type="transmembrane region" description="Helical" evidence="3">
    <location>
        <begin position="147"/>
        <end position="170"/>
    </location>
</feature>
<dbReference type="Proteomes" id="UP000501076">
    <property type="component" value="Chromosome"/>
</dbReference>
<dbReference type="PANTHER" id="PTHR22911">
    <property type="entry name" value="ACYL-MALONYL CONDENSING ENZYME-RELATED"/>
    <property type="match status" value="1"/>
</dbReference>
<feature type="transmembrane region" description="Helical" evidence="3">
    <location>
        <begin position="182"/>
        <end position="205"/>
    </location>
</feature>
<accession>A0A6M6E5A4</accession>
<dbReference type="InterPro" id="IPR037185">
    <property type="entry name" value="EmrE-like"/>
</dbReference>
<protein>
    <submittedName>
        <fullName evidence="5">EamA family transporter</fullName>
    </submittedName>
</protein>
<dbReference type="AlphaFoldDB" id="A0A6M6E5A4"/>
<evidence type="ECO:0000256" key="2">
    <source>
        <dbReference type="ARBA" id="ARBA00007362"/>
    </source>
</evidence>
<gene>
    <name evidence="5" type="ORF">FDZ14_09090</name>
</gene>
<feature type="transmembrane region" description="Helical" evidence="3">
    <location>
        <begin position="7"/>
        <end position="29"/>
    </location>
</feature>
<keyword evidence="3" id="KW-0472">Membrane</keyword>
<dbReference type="Pfam" id="PF00892">
    <property type="entry name" value="EamA"/>
    <property type="match status" value="2"/>
</dbReference>
<feature type="transmembrane region" description="Helical" evidence="3">
    <location>
        <begin position="211"/>
        <end position="229"/>
    </location>
</feature>
<feature type="transmembrane region" description="Helical" evidence="3">
    <location>
        <begin position="90"/>
        <end position="112"/>
    </location>
</feature>
<dbReference type="InterPro" id="IPR000620">
    <property type="entry name" value="EamA_dom"/>
</dbReference>
<dbReference type="PROSITE" id="PS51257">
    <property type="entry name" value="PROKAR_LIPOPROTEIN"/>
    <property type="match status" value="1"/>
</dbReference>
<keyword evidence="3" id="KW-1133">Transmembrane helix</keyword>
<feature type="domain" description="EamA" evidence="4">
    <location>
        <begin position="8"/>
        <end position="138"/>
    </location>
</feature>
<dbReference type="PANTHER" id="PTHR22911:SF137">
    <property type="entry name" value="SOLUTE CARRIER FAMILY 35 MEMBER G2-RELATED"/>
    <property type="match status" value="1"/>
</dbReference>
<dbReference type="EMBL" id="CP045272">
    <property type="protein sequence ID" value="QJX79768.1"/>
    <property type="molecule type" value="Genomic_DNA"/>
</dbReference>
<feature type="domain" description="EamA" evidence="4">
    <location>
        <begin position="150"/>
        <end position="281"/>
    </location>
</feature>
<evidence type="ECO:0000313" key="5">
    <source>
        <dbReference type="EMBL" id="QJX79768.1"/>
    </source>
</evidence>
<reference evidence="5 6" key="1">
    <citation type="submission" date="2019-10" db="EMBL/GenBank/DDBJ databases">
        <title>Complete genome sequences for adaption low water activity.</title>
        <authorList>
            <person name="Zhao L."/>
            <person name="Zhong J."/>
        </authorList>
    </citation>
    <scope>NUCLEOTIDE SEQUENCE [LARGE SCALE GENOMIC DNA]</scope>
    <source>
        <strain evidence="5 6">FDU301</strain>
    </source>
</reference>
<evidence type="ECO:0000313" key="6">
    <source>
        <dbReference type="Proteomes" id="UP000501076"/>
    </source>
</evidence>
<keyword evidence="3" id="KW-0812">Transmembrane</keyword>
<evidence type="ECO:0000256" key="3">
    <source>
        <dbReference type="SAM" id="Phobius"/>
    </source>
</evidence>
<feature type="transmembrane region" description="Helical" evidence="3">
    <location>
        <begin position="267"/>
        <end position="285"/>
    </location>
</feature>
<feature type="transmembrane region" description="Helical" evidence="3">
    <location>
        <begin position="124"/>
        <end position="141"/>
    </location>
</feature>
<sequence>MMKILNYALLVFLGGCSYGVVSTFVKLGYSEGFRLSEVTGSQYFFGAIMLWAIAIFVPKDRLKCKQWLTLAIGGIPMGLTGIFYNQALGYINASFAIILLLQFTWISMVLQYVFTKEAPSRKSFISTIIILVGSVLASGFLQTGIIFSFAGISWGILAAFSFAFFIFISGNTNIPVHPIYKSAIMTTGASLLIFICLPPLFLINGTLTDGLFMYGLLTGFFGSLVPPLLFNIGMPKVGGSLGTILSASELPTAVIMSTLVLHEAVTFLQWVGVVIILGGIAYPNFQGHKTTYLIKKNE</sequence>
<comment type="subcellular location">
    <subcellularLocation>
        <location evidence="1">Endomembrane system</location>
        <topology evidence="1">Multi-pass membrane protein</topology>
    </subcellularLocation>
</comment>
<organism evidence="5 6">
    <name type="scientific">Priestia megaterium</name>
    <name type="common">Bacillus megaterium</name>
    <dbReference type="NCBI Taxonomy" id="1404"/>
    <lineage>
        <taxon>Bacteria</taxon>
        <taxon>Bacillati</taxon>
        <taxon>Bacillota</taxon>
        <taxon>Bacilli</taxon>
        <taxon>Bacillales</taxon>
        <taxon>Bacillaceae</taxon>
        <taxon>Priestia</taxon>
    </lineage>
</organism>
<evidence type="ECO:0000256" key="1">
    <source>
        <dbReference type="ARBA" id="ARBA00004127"/>
    </source>
</evidence>
<dbReference type="GO" id="GO:0016020">
    <property type="term" value="C:membrane"/>
    <property type="evidence" value="ECO:0007669"/>
    <property type="project" value="InterPro"/>
</dbReference>
<evidence type="ECO:0000259" key="4">
    <source>
        <dbReference type="Pfam" id="PF00892"/>
    </source>
</evidence>